<feature type="compositionally biased region" description="Polar residues" evidence="1">
    <location>
        <begin position="122"/>
        <end position="139"/>
    </location>
</feature>
<evidence type="ECO:0000313" key="3">
    <source>
        <dbReference type="EMBL" id="QYM77677.1"/>
    </source>
</evidence>
<dbReference type="EMBL" id="CP080507">
    <property type="protein sequence ID" value="QYM77677.1"/>
    <property type="molecule type" value="Genomic_DNA"/>
</dbReference>
<feature type="chain" id="PRO_5034702583" evidence="2">
    <location>
        <begin position="34"/>
        <end position="385"/>
    </location>
</feature>
<keyword evidence="4" id="KW-1185">Reference proteome</keyword>
<organism evidence="3 4">
    <name type="scientific">Horticoccus luteus</name>
    <dbReference type="NCBI Taxonomy" id="2862869"/>
    <lineage>
        <taxon>Bacteria</taxon>
        <taxon>Pseudomonadati</taxon>
        <taxon>Verrucomicrobiota</taxon>
        <taxon>Opitutia</taxon>
        <taxon>Opitutales</taxon>
        <taxon>Opitutaceae</taxon>
        <taxon>Horticoccus</taxon>
    </lineage>
</organism>
<proteinExistence type="predicted"/>
<protein>
    <submittedName>
        <fullName evidence="3">Outer membrane beta-barrel protein</fullName>
    </submittedName>
</protein>
<evidence type="ECO:0000313" key="4">
    <source>
        <dbReference type="Proteomes" id="UP000825051"/>
    </source>
</evidence>
<dbReference type="RefSeq" id="WP_220160782.1">
    <property type="nucleotide sequence ID" value="NZ_CP080507.1"/>
</dbReference>
<evidence type="ECO:0000256" key="1">
    <source>
        <dbReference type="SAM" id="MobiDB-lite"/>
    </source>
</evidence>
<dbReference type="Proteomes" id="UP000825051">
    <property type="component" value="Chromosome"/>
</dbReference>
<sequence>MSFRRSLLSLRRLGRPSLAALLALVLLASPAHALVRFNDGRDQIFVGASYSWAYDTNIFASSEGGSTSVSSANLHIDYARRAGILGFNASLSYDISRFDKFSGQNFANPSVSMELTKGEGRTTGSLTLSGARSSRADPSTNTRLNTLNYTTGLFLKYPVIDRYSFSGSFTYSQAKEVDTQGLANLNTYSAAIDLNYVYTSERDLMGGYRLRVTDTSFNTKSYDNSWSAGVTGKLLPKLNGSFRAGYQVRTTPGVPDSDTHGLFLTGSSSWNFDAKTSLTGQVTKDFSTTATAVNIDSFVTSLDLQHTFNARLSAGLNLGYGHTRFLGSLGGGRRDDYLTWGGNLNYTMRDYLKFSVTYTWFENWSTLSFSDFIRQSVTFTVSTRF</sequence>
<dbReference type="InterPro" id="IPR018759">
    <property type="entry name" value="BBP2_2"/>
</dbReference>
<dbReference type="AlphaFoldDB" id="A0A8F9XF44"/>
<gene>
    <name evidence="3" type="ORF">K0B96_10105</name>
</gene>
<accession>A0A8F9XF44</accession>
<feature type="region of interest" description="Disordered" evidence="1">
    <location>
        <begin position="120"/>
        <end position="139"/>
    </location>
</feature>
<feature type="signal peptide" evidence="2">
    <location>
        <begin position="1"/>
        <end position="33"/>
    </location>
</feature>
<dbReference type="Pfam" id="PF10082">
    <property type="entry name" value="BBP2_2"/>
    <property type="match status" value="1"/>
</dbReference>
<dbReference type="KEGG" id="ole:K0B96_10105"/>
<keyword evidence="2" id="KW-0732">Signal</keyword>
<name>A0A8F9XF44_9BACT</name>
<reference evidence="3" key="1">
    <citation type="submission" date="2021-08" db="EMBL/GenBank/DDBJ databases">
        <title>Genome of a novel bacterium of the phylum Verrucomicrobia, Oleiharenicola sp. KSB-15.</title>
        <authorList>
            <person name="Chung J.-H."/>
            <person name="Ahn J.-H."/>
            <person name="Yoon Y."/>
            <person name="Kim D.-Y."/>
            <person name="An S.-H."/>
            <person name="Park I."/>
            <person name="Yeon J."/>
        </authorList>
    </citation>
    <scope>NUCLEOTIDE SEQUENCE</scope>
    <source>
        <strain evidence="3">KSB-15</strain>
    </source>
</reference>
<evidence type="ECO:0000256" key="2">
    <source>
        <dbReference type="SAM" id="SignalP"/>
    </source>
</evidence>